<comment type="similarity">
    <text evidence="1">Belongs to the TPP enzyme family.</text>
</comment>
<proteinExistence type="inferred from homology"/>
<dbReference type="PANTHER" id="PTHR18968:SF86">
    <property type="entry name" value="ACETOLACTATE SYNTHASE LARGE SUBUNIT ILVX-RELATED"/>
    <property type="match status" value="1"/>
</dbReference>
<dbReference type="CDD" id="cd07035">
    <property type="entry name" value="TPP_PYR_POX_like"/>
    <property type="match status" value="1"/>
</dbReference>
<sequence length="457" mass="48302">MGLVTDLSPPPSTAVATGHRRLLEQLRADGVRYLFGNPGSTEEGLLDELTRYPDVEYVLGLQEAALVSTADGYAQASGRPAVVLLHSGAGLGNAIGSIYHAARRQTPLVVLAGEAGVEYDALDAHLAVDLVAMARPVTKYAARVNHPSSLLRLFRRCLKVAATPPRGPVFLAVPQDVLDQPNEEPVTPTVFPQTAVVPDAPVVEQAARLLAGARSPVILVGDGVAASGAVDELARFAETWGAGVYGLTASELVMPWTHPLWRGLSGHLSGETSAATVADADAVLVCGTYLFPDVFPLTRSPFRDGAPVVHIDLDAAAIAKNHPVTLGMVSDPRLTLRALTGVLDETMTDAQHEAAAGRVRSIAEQTARAHAGRLRLDIAERDRGPLRMSMIAEALARLLPADAVVFDESLTHSAELTRWLPPTTPGAFFQTPGGTLGWASRARWARSWPGRTGPSSG</sequence>
<reference evidence="4 5" key="2">
    <citation type="submission" date="2020-03" db="EMBL/GenBank/DDBJ databases">
        <authorList>
            <person name="Ichikawa N."/>
            <person name="Kimura A."/>
            <person name="Kitahashi Y."/>
            <person name="Uohara A."/>
        </authorList>
    </citation>
    <scope>NUCLEOTIDE SEQUENCE [LARGE SCALE GENOMIC DNA]</scope>
    <source>
        <strain evidence="4 5">NBRC 108638</strain>
    </source>
</reference>
<name>A0A6V8LHD1_9ACTN</name>
<dbReference type="RefSeq" id="WP_218577510.1">
    <property type="nucleotide sequence ID" value="NZ_BLPG01000001.1"/>
</dbReference>
<protein>
    <submittedName>
        <fullName evidence="4">Benzoylformate decarboxylase</fullName>
    </submittedName>
</protein>
<dbReference type="SUPFAM" id="SSF52518">
    <property type="entry name" value="Thiamin diphosphate-binding fold (THDP-binding)"/>
    <property type="match status" value="2"/>
</dbReference>
<dbReference type="Gene3D" id="3.40.50.1220">
    <property type="entry name" value="TPP-binding domain"/>
    <property type="match status" value="1"/>
</dbReference>
<comment type="caution">
    <text evidence="4">The sequence shown here is derived from an EMBL/GenBank/DDBJ whole genome shotgun (WGS) entry which is preliminary data.</text>
</comment>
<organism evidence="4 5">
    <name type="scientific">Phytohabitans rumicis</name>
    <dbReference type="NCBI Taxonomy" id="1076125"/>
    <lineage>
        <taxon>Bacteria</taxon>
        <taxon>Bacillati</taxon>
        <taxon>Actinomycetota</taxon>
        <taxon>Actinomycetes</taxon>
        <taxon>Micromonosporales</taxon>
        <taxon>Micromonosporaceae</taxon>
    </lineage>
</organism>
<dbReference type="SUPFAM" id="SSF52467">
    <property type="entry name" value="DHS-like NAD/FAD-binding domain"/>
    <property type="match status" value="1"/>
</dbReference>
<evidence type="ECO:0000259" key="2">
    <source>
        <dbReference type="Pfam" id="PF00205"/>
    </source>
</evidence>
<dbReference type="AlphaFoldDB" id="A0A6V8LHD1"/>
<evidence type="ECO:0000313" key="5">
    <source>
        <dbReference type="Proteomes" id="UP000482960"/>
    </source>
</evidence>
<evidence type="ECO:0000256" key="1">
    <source>
        <dbReference type="ARBA" id="ARBA00007812"/>
    </source>
</evidence>
<dbReference type="InterPro" id="IPR012000">
    <property type="entry name" value="Thiamin_PyroP_enz_cen_dom"/>
</dbReference>
<dbReference type="PANTHER" id="PTHR18968">
    <property type="entry name" value="THIAMINE PYROPHOSPHATE ENZYMES"/>
    <property type="match status" value="1"/>
</dbReference>
<evidence type="ECO:0000259" key="3">
    <source>
        <dbReference type="Pfam" id="PF02776"/>
    </source>
</evidence>
<gene>
    <name evidence="4" type="primary">mdlC</name>
    <name evidence="4" type="ORF">Prum_076510</name>
</gene>
<dbReference type="Pfam" id="PF00205">
    <property type="entry name" value="TPP_enzyme_M"/>
    <property type="match status" value="1"/>
</dbReference>
<dbReference type="EMBL" id="BLPG01000001">
    <property type="protein sequence ID" value="GFJ94009.1"/>
    <property type="molecule type" value="Genomic_DNA"/>
</dbReference>
<feature type="domain" description="Thiamine pyrophosphate enzyme central" evidence="2">
    <location>
        <begin position="203"/>
        <end position="339"/>
    </location>
</feature>
<dbReference type="GO" id="GO:0003984">
    <property type="term" value="F:acetolactate synthase activity"/>
    <property type="evidence" value="ECO:0007669"/>
    <property type="project" value="TreeGrafter"/>
</dbReference>
<accession>A0A6V8LHD1</accession>
<dbReference type="Gene3D" id="3.40.50.970">
    <property type="match status" value="2"/>
</dbReference>
<dbReference type="GO" id="GO:0030976">
    <property type="term" value="F:thiamine pyrophosphate binding"/>
    <property type="evidence" value="ECO:0007669"/>
    <property type="project" value="InterPro"/>
</dbReference>
<dbReference type="InterPro" id="IPR045229">
    <property type="entry name" value="TPP_enz"/>
</dbReference>
<feature type="domain" description="Thiamine pyrophosphate enzyme N-terminal TPP-binding" evidence="3">
    <location>
        <begin position="17"/>
        <end position="121"/>
    </location>
</feature>
<dbReference type="InterPro" id="IPR012001">
    <property type="entry name" value="Thiamin_PyroP_enz_TPP-bd_dom"/>
</dbReference>
<evidence type="ECO:0000313" key="4">
    <source>
        <dbReference type="EMBL" id="GFJ94009.1"/>
    </source>
</evidence>
<dbReference type="InterPro" id="IPR029061">
    <property type="entry name" value="THDP-binding"/>
</dbReference>
<dbReference type="Proteomes" id="UP000482960">
    <property type="component" value="Unassembled WGS sequence"/>
</dbReference>
<keyword evidence="5" id="KW-1185">Reference proteome</keyword>
<dbReference type="GO" id="GO:0000287">
    <property type="term" value="F:magnesium ion binding"/>
    <property type="evidence" value="ECO:0007669"/>
    <property type="project" value="InterPro"/>
</dbReference>
<dbReference type="GO" id="GO:0050660">
    <property type="term" value="F:flavin adenine dinucleotide binding"/>
    <property type="evidence" value="ECO:0007669"/>
    <property type="project" value="TreeGrafter"/>
</dbReference>
<dbReference type="InterPro" id="IPR029035">
    <property type="entry name" value="DHS-like_NAD/FAD-binding_dom"/>
</dbReference>
<dbReference type="Pfam" id="PF02776">
    <property type="entry name" value="TPP_enzyme_N"/>
    <property type="match status" value="1"/>
</dbReference>
<reference evidence="4 5" key="1">
    <citation type="submission" date="2020-03" db="EMBL/GenBank/DDBJ databases">
        <title>Whole genome shotgun sequence of Phytohabitans rumicis NBRC 108638.</title>
        <authorList>
            <person name="Komaki H."/>
            <person name="Tamura T."/>
        </authorList>
    </citation>
    <scope>NUCLEOTIDE SEQUENCE [LARGE SCALE GENOMIC DNA]</scope>
    <source>
        <strain evidence="4 5">NBRC 108638</strain>
    </source>
</reference>